<dbReference type="GO" id="GO:0106274">
    <property type="term" value="F:NAD+-protein-arginine ADP-ribosyltransferase activity"/>
    <property type="evidence" value="ECO:0007669"/>
    <property type="project" value="UniProtKB-EC"/>
</dbReference>
<dbReference type="FunFam" id="3.90.176.10:FF:000001">
    <property type="entry name" value="NAD(P)(+)--arginine ADP-ribosyltransferase"/>
    <property type="match status" value="1"/>
</dbReference>
<dbReference type="GO" id="GO:0044194">
    <property type="term" value="C:cytolytic granule"/>
    <property type="evidence" value="ECO:0007669"/>
    <property type="project" value="UniProtKB-ARBA"/>
</dbReference>
<evidence type="ECO:0000256" key="6">
    <source>
        <dbReference type="ARBA" id="ARBA00022857"/>
    </source>
</evidence>
<dbReference type="GO" id="GO:0046677">
    <property type="term" value="P:response to antibiotic"/>
    <property type="evidence" value="ECO:0007669"/>
    <property type="project" value="UniProtKB-ARBA"/>
</dbReference>
<evidence type="ECO:0000256" key="2">
    <source>
        <dbReference type="ARBA" id="ARBA00022676"/>
    </source>
</evidence>
<dbReference type="PRINTS" id="PR00970">
    <property type="entry name" value="RIBTRNSFRASE"/>
</dbReference>
<dbReference type="InterPro" id="IPR000768">
    <property type="entry name" value="ART"/>
</dbReference>
<keyword evidence="4" id="KW-0548">Nucleotidyltransferase</keyword>
<evidence type="ECO:0000256" key="10">
    <source>
        <dbReference type="RuleBase" id="RU361228"/>
    </source>
</evidence>
<dbReference type="PANTHER" id="PTHR10339:SF1">
    <property type="entry name" value="ECTO-ADP-RIBOSYLTRANSFERASE 4"/>
    <property type="match status" value="1"/>
</dbReference>
<feature type="non-terminal residue" evidence="11">
    <location>
        <position position="1"/>
    </location>
</feature>
<accession>A0A7L1CNJ6</accession>
<evidence type="ECO:0000256" key="5">
    <source>
        <dbReference type="ARBA" id="ARBA00022729"/>
    </source>
</evidence>
<dbReference type="EC" id="2.4.2.31" evidence="10"/>
<dbReference type="GO" id="GO:0003950">
    <property type="term" value="F:NAD+ poly-ADP-ribosyltransferase activity"/>
    <property type="evidence" value="ECO:0007669"/>
    <property type="project" value="TreeGrafter"/>
</dbReference>
<proteinExistence type="inferred from homology"/>
<reference evidence="11 12" key="1">
    <citation type="submission" date="2019-09" db="EMBL/GenBank/DDBJ databases">
        <title>Bird 10,000 Genomes (B10K) Project - Family phase.</title>
        <authorList>
            <person name="Zhang G."/>
        </authorList>
    </citation>
    <scope>NUCLEOTIDE SEQUENCE [LARGE SCALE GENOMIC DNA]</scope>
    <source>
        <strain evidence="11">B10K-DU-002-01</strain>
        <tissue evidence="11">Muscle</tissue>
    </source>
</reference>
<evidence type="ECO:0000256" key="9">
    <source>
        <dbReference type="ARBA" id="ARBA00047597"/>
    </source>
</evidence>
<dbReference type="EMBL" id="VXBB01026035">
    <property type="protein sequence ID" value="NXM65076.1"/>
    <property type="molecule type" value="Genomic_DNA"/>
</dbReference>
<dbReference type="InterPro" id="IPR050999">
    <property type="entry name" value="ADP-ribosyltransferase_ARG"/>
</dbReference>
<dbReference type="SUPFAM" id="SSF56399">
    <property type="entry name" value="ADP-ribosylation"/>
    <property type="match status" value="1"/>
</dbReference>
<keyword evidence="8" id="KW-1015">Disulfide bond</keyword>
<keyword evidence="5" id="KW-0732">Signal</keyword>
<dbReference type="Pfam" id="PF01129">
    <property type="entry name" value="ART"/>
    <property type="match status" value="1"/>
</dbReference>
<gene>
    <name evidence="11" type="primary">Madprt</name>
    <name evidence="11" type="ORF">ILLCLE_R15388</name>
</gene>
<evidence type="ECO:0000313" key="12">
    <source>
        <dbReference type="Proteomes" id="UP000534634"/>
    </source>
</evidence>
<evidence type="ECO:0000256" key="4">
    <source>
        <dbReference type="ARBA" id="ARBA00022695"/>
    </source>
</evidence>
<protein>
    <recommendedName>
        <fullName evidence="10">NAD(P)(+)--arginine ADP-ribosyltransferase</fullName>
        <ecNumber evidence="10">2.4.2.31</ecNumber>
    </recommendedName>
    <alternativeName>
        <fullName evidence="10">Mono(ADP-ribosyl)transferase</fullName>
    </alternativeName>
</protein>
<keyword evidence="7 10" id="KW-0520">NAD</keyword>
<dbReference type="GO" id="GO:0005615">
    <property type="term" value="C:extracellular space"/>
    <property type="evidence" value="ECO:0007669"/>
    <property type="project" value="UniProtKB-ARBA"/>
</dbReference>
<organism evidence="11 12">
    <name type="scientific">Illadopsis cleaveri</name>
    <name type="common">blackcap illadopsis</name>
    <dbReference type="NCBI Taxonomy" id="201329"/>
    <lineage>
        <taxon>Eukaryota</taxon>
        <taxon>Metazoa</taxon>
        <taxon>Chordata</taxon>
        <taxon>Craniata</taxon>
        <taxon>Vertebrata</taxon>
        <taxon>Euteleostomi</taxon>
        <taxon>Archelosauria</taxon>
        <taxon>Archosauria</taxon>
        <taxon>Dinosauria</taxon>
        <taxon>Saurischia</taxon>
        <taxon>Theropoda</taxon>
        <taxon>Coelurosauria</taxon>
        <taxon>Aves</taxon>
        <taxon>Neognathae</taxon>
        <taxon>Neoaves</taxon>
        <taxon>Telluraves</taxon>
        <taxon>Australaves</taxon>
        <taxon>Passeriformes</taxon>
        <taxon>Sylvioidea</taxon>
        <taxon>Timaliidae</taxon>
        <taxon>Illadopsis</taxon>
    </lineage>
</organism>
<dbReference type="Gene3D" id="3.90.176.10">
    <property type="entry name" value="Toxin ADP-ribosyltransferase, Chain A, domain 1"/>
    <property type="match status" value="1"/>
</dbReference>
<comment type="similarity">
    <text evidence="1 10">Belongs to the Arg-specific ADP-ribosyltransferase family.</text>
</comment>
<evidence type="ECO:0000256" key="3">
    <source>
        <dbReference type="ARBA" id="ARBA00022679"/>
    </source>
</evidence>
<evidence type="ECO:0000256" key="1">
    <source>
        <dbReference type="ARBA" id="ARBA00009558"/>
    </source>
</evidence>
<name>A0A7L1CNJ6_9PASS</name>
<dbReference type="Proteomes" id="UP000534634">
    <property type="component" value="Unassembled WGS sequence"/>
</dbReference>
<feature type="non-terminal residue" evidence="11">
    <location>
        <position position="170"/>
    </location>
</feature>
<comment type="caution">
    <text evidence="11">The sequence shown here is derived from an EMBL/GenBank/DDBJ whole genome shotgun (WGS) entry which is preliminary data.</text>
</comment>
<keyword evidence="12" id="KW-1185">Reference proteome</keyword>
<keyword evidence="2 10" id="KW-0328">Glycosyltransferase</keyword>
<dbReference type="AlphaFoldDB" id="A0A7L1CNJ6"/>
<dbReference type="GO" id="GO:0016779">
    <property type="term" value="F:nucleotidyltransferase activity"/>
    <property type="evidence" value="ECO:0007669"/>
    <property type="project" value="UniProtKB-KW"/>
</dbReference>
<evidence type="ECO:0000256" key="8">
    <source>
        <dbReference type="ARBA" id="ARBA00023157"/>
    </source>
</evidence>
<comment type="catalytic activity">
    <reaction evidence="9 10">
        <text>L-arginyl-[protein] + NAD(+) = N(omega)-(ADP-D-ribosyl)-L-arginyl-[protein] + nicotinamide + H(+)</text>
        <dbReference type="Rhea" id="RHEA:19149"/>
        <dbReference type="Rhea" id="RHEA-COMP:10532"/>
        <dbReference type="Rhea" id="RHEA-COMP:15087"/>
        <dbReference type="ChEBI" id="CHEBI:15378"/>
        <dbReference type="ChEBI" id="CHEBI:17154"/>
        <dbReference type="ChEBI" id="CHEBI:29965"/>
        <dbReference type="ChEBI" id="CHEBI:57540"/>
        <dbReference type="ChEBI" id="CHEBI:142554"/>
        <dbReference type="EC" id="2.4.2.31"/>
    </reaction>
</comment>
<evidence type="ECO:0000256" key="7">
    <source>
        <dbReference type="ARBA" id="ARBA00023027"/>
    </source>
</evidence>
<dbReference type="PANTHER" id="PTHR10339">
    <property type="entry name" value="ADP-RIBOSYLTRANSFERASE"/>
    <property type="match status" value="1"/>
</dbReference>
<dbReference type="PROSITE" id="PS51996">
    <property type="entry name" value="TR_MART"/>
    <property type="match status" value="1"/>
</dbReference>
<keyword evidence="6 10" id="KW-0521">NADP</keyword>
<keyword evidence="3 10" id="KW-0808">Transferase</keyword>
<sequence length="170" mass="18996">DDQYRGCSPAMTEALPALNSSDFQKNPLFARVWPKAVAAWQSKGSPVSPLSSSAQAIALMAYTMDDLYKEFNNAVRVAGHSPQEYRDNFHFKMLHFLLAQALGTLRDTQGPQRRRVHRGVCGVQFKAQRGDIVRFGQFASTSLSKERAKCFGTDTVFEVYTSHGADIQEF</sequence>
<evidence type="ECO:0000313" key="11">
    <source>
        <dbReference type="EMBL" id="NXM65076.1"/>
    </source>
</evidence>